<dbReference type="PROSITE" id="PS51273">
    <property type="entry name" value="GATASE_TYPE_1"/>
    <property type="match status" value="1"/>
</dbReference>
<dbReference type="InterPro" id="IPR044992">
    <property type="entry name" value="ChyE-like"/>
</dbReference>
<evidence type="ECO:0000313" key="2">
    <source>
        <dbReference type="Proteomes" id="UP000688137"/>
    </source>
</evidence>
<evidence type="ECO:0008006" key="3">
    <source>
        <dbReference type="Google" id="ProtNLM"/>
    </source>
</evidence>
<dbReference type="EMBL" id="CAJJDM010000008">
    <property type="protein sequence ID" value="CAD8046830.1"/>
    <property type="molecule type" value="Genomic_DNA"/>
</dbReference>
<dbReference type="Proteomes" id="UP000688137">
    <property type="component" value="Unassembled WGS sequence"/>
</dbReference>
<organism evidence="1 2">
    <name type="scientific">Paramecium primaurelia</name>
    <dbReference type="NCBI Taxonomy" id="5886"/>
    <lineage>
        <taxon>Eukaryota</taxon>
        <taxon>Sar</taxon>
        <taxon>Alveolata</taxon>
        <taxon>Ciliophora</taxon>
        <taxon>Intramacronucleata</taxon>
        <taxon>Oligohymenophorea</taxon>
        <taxon>Peniculida</taxon>
        <taxon>Parameciidae</taxon>
        <taxon>Paramecium</taxon>
    </lineage>
</organism>
<accession>A0A8S1K1N9</accession>
<sequence>MNNIKITIIRKSNLINYNVNFRIMSEIIPDILKQYIPKDIKKRYALLIKEPLYYKEYVNIIEAIHFGIYKEEDERWEVYLVIENKFPDLQGLDGIIITGSSNTVYDLSEDWKEPLFMFLREANKLKIKIFGHQVLAHCLGGETQKMIYVNRLQVGRTVIQTQLKWKNYLIKNLNVYQIHGDYVNCQNVLNDHILGVQFHPEFNALILLYIFRNSSDPLRDIYMKDCYESFKDGYDHQQIIWEFTNNFLKNK</sequence>
<reference evidence="1" key="1">
    <citation type="submission" date="2021-01" db="EMBL/GenBank/DDBJ databases">
        <authorList>
            <consortium name="Genoscope - CEA"/>
            <person name="William W."/>
        </authorList>
    </citation>
    <scope>NUCLEOTIDE SEQUENCE</scope>
</reference>
<evidence type="ECO:0000313" key="1">
    <source>
        <dbReference type="EMBL" id="CAD8046830.1"/>
    </source>
</evidence>
<dbReference type="GO" id="GO:0005829">
    <property type="term" value="C:cytosol"/>
    <property type="evidence" value="ECO:0007669"/>
    <property type="project" value="TreeGrafter"/>
</dbReference>
<dbReference type="PANTHER" id="PTHR42695:SF5">
    <property type="entry name" value="GLUTAMINE AMIDOTRANSFERASE YLR126C-RELATED"/>
    <property type="match status" value="1"/>
</dbReference>
<comment type="caution">
    <text evidence="1">The sequence shown here is derived from an EMBL/GenBank/DDBJ whole genome shotgun (WGS) entry which is preliminary data.</text>
</comment>
<dbReference type="OMA" id="EPLYYKE"/>
<gene>
    <name evidence="1" type="ORF">PPRIM_AZ9-3.1.T0110123</name>
</gene>
<dbReference type="PANTHER" id="PTHR42695">
    <property type="entry name" value="GLUTAMINE AMIDOTRANSFERASE YLR126C-RELATED"/>
    <property type="match status" value="1"/>
</dbReference>
<dbReference type="AlphaFoldDB" id="A0A8S1K1N9"/>
<keyword evidence="2" id="KW-1185">Reference proteome</keyword>
<protein>
    <recommendedName>
        <fullName evidence="3">Glutamine amidotransferase domain-containing protein</fullName>
    </recommendedName>
</protein>
<proteinExistence type="predicted"/>
<name>A0A8S1K1N9_PARPR</name>